<evidence type="ECO:0000313" key="2">
    <source>
        <dbReference type="EMBL" id="KAK3870163.1"/>
    </source>
</evidence>
<keyword evidence="3" id="KW-1185">Reference proteome</keyword>
<feature type="compositionally biased region" description="Acidic residues" evidence="1">
    <location>
        <begin position="54"/>
        <end position="75"/>
    </location>
</feature>
<feature type="region of interest" description="Disordered" evidence="1">
    <location>
        <begin position="16"/>
        <end position="78"/>
    </location>
</feature>
<gene>
    <name evidence="2" type="ORF">Pcinc_024579</name>
</gene>
<accession>A0AAE1FAB6</accession>
<proteinExistence type="predicted"/>
<evidence type="ECO:0000256" key="1">
    <source>
        <dbReference type="SAM" id="MobiDB-lite"/>
    </source>
</evidence>
<dbReference type="EMBL" id="JAWQEG010002710">
    <property type="protein sequence ID" value="KAK3870163.1"/>
    <property type="molecule type" value="Genomic_DNA"/>
</dbReference>
<organism evidence="2 3">
    <name type="scientific">Petrolisthes cinctipes</name>
    <name type="common">Flat porcelain crab</name>
    <dbReference type="NCBI Taxonomy" id="88211"/>
    <lineage>
        <taxon>Eukaryota</taxon>
        <taxon>Metazoa</taxon>
        <taxon>Ecdysozoa</taxon>
        <taxon>Arthropoda</taxon>
        <taxon>Crustacea</taxon>
        <taxon>Multicrustacea</taxon>
        <taxon>Malacostraca</taxon>
        <taxon>Eumalacostraca</taxon>
        <taxon>Eucarida</taxon>
        <taxon>Decapoda</taxon>
        <taxon>Pleocyemata</taxon>
        <taxon>Anomura</taxon>
        <taxon>Galatheoidea</taxon>
        <taxon>Porcellanidae</taxon>
        <taxon>Petrolisthes</taxon>
    </lineage>
</organism>
<protein>
    <submittedName>
        <fullName evidence="2">Uncharacterized protein</fullName>
    </submittedName>
</protein>
<sequence>MVRPRQYRVPQLAQVSVTASPIDGRTTSHRISSEACDGGQGRNEATDLATSPDSDQDEEDEEEEEEEEEEEDDANQENIFLVHSGVPGVKNSESSNSNNMASRYVMVLYRC</sequence>
<dbReference type="Proteomes" id="UP001286313">
    <property type="component" value="Unassembled WGS sequence"/>
</dbReference>
<evidence type="ECO:0000313" key="3">
    <source>
        <dbReference type="Proteomes" id="UP001286313"/>
    </source>
</evidence>
<dbReference type="AlphaFoldDB" id="A0AAE1FAB6"/>
<reference evidence="2" key="1">
    <citation type="submission" date="2023-10" db="EMBL/GenBank/DDBJ databases">
        <title>Genome assemblies of two species of porcelain crab, Petrolisthes cinctipes and Petrolisthes manimaculis (Anomura: Porcellanidae).</title>
        <authorList>
            <person name="Angst P."/>
        </authorList>
    </citation>
    <scope>NUCLEOTIDE SEQUENCE</scope>
    <source>
        <strain evidence="2">PB745_01</strain>
        <tissue evidence="2">Gill</tissue>
    </source>
</reference>
<comment type="caution">
    <text evidence="2">The sequence shown here is derived from an EMBL/GenBank/DDBJ whole genome shotgun (WGS) entry which is preliminary data.</text>
</comment>
<name>A0AAE1FAB6_PETCI</name>